<dbReference type="OrthoDB" id="10628291at2759"/>
<dbReference type="EMBL" id="KN714732">
    <property type="protein sequence ID" value="KUI59576.1"/>
    <property type="molecule type" value="Genomic_DNA"/>
</dbReference>
<sequence length="362" mass="36810">MKTNILLLLVAAVTAALAAALNEGNAVAAHPVGNDEIVPRGEEVHTVYITTLKTIHRASLLRPTTSYQPYVVETAYIHETIWSNPTVGSWTTLGTTTEVPASFSTSTTFTTIQVIAESVSFTTTTLHRRSPGVANFSSSDAVETPPPNSSVVVGTPVVSASSAPEEALPPPMLSAPVSSTITTNFPLRSDTTGPPPFLPPVSNTSDTAPSATLNLSEIPPLSGSPVPATTLMTSVVPPPAPTPAPVSSDFSCVDSWCSDDSSSYCLYWGGMTAANSVGDPLPGMVLTHLGGCALSTATLSDGLATTMYVSVPAPVTSVDPANTPPSAGPGATPAPFSGAGPSIDLPPPGVTAALGPRGRGRV</sequence>
<gene>
    <name evidence="3" type="ORF">VP1G_06800</name>
</gene>
<feature type="signal peptide" evidence="2">
    <location>
        <begin position="1"/>
        <end position="20"/>
    </location>
</feature>
<feature type="chain" id="PRO_5008266222" evidence="2">
    <location>
        <begin position="21"/>
        <end position="362"/>
    </location>
</feature>
<evidence type="ECO:0000256" key="2">
    <source>
        <dbReference type="SAM" id="SignalP"/>
    </source>
</evidence>
<evidence type="ECO:0000313" key="4">
    <source>
        <dbReference type="Proteomes" id="UP000078576"/>
    </source>
</evidence>
<dbReference type="AlphaFoldDB" id="A0A194V6V5"/>
<dbReference type="Proteomes" id="UP000078576">
    <property type="component" value="Unassembled WGS sequence"/>
</dbReference>
<protein>
    <submittedName>
        <fullName evidence="3">Uncharacterized protein</fullName>
    </submittedName>
</protein>
<name>A0A194V6V5_CYTMA</name>
<feature type="region of interest" description="Disordered" evidence="1">
    <location>
        <begin position="319"/>
        <end position="362"/>
    </location>
</feature>
<feature type="compositionally biased region" description="Low complexity" evidence="1">
    <location>
        <begin position="328"/>
        <end position="342"/>
    </location>
</feature>
<evidence type="ECO:0000256" key="1">
    <source>
        <dbReference type="SAM" id="MobiDB-lite"/>
    </source>
</evidence>
<proteinExistence type="predicted"/>
<accession>A0A194V6V5</accession>
<reference evidence="4" key="1">
    <citation type="submission" date="2014-12" db="EMBL/GenBank/DDBJ databases">
        <title>Genome Sequence of Valsa Canker Pathogens Uncovers a Specific Adaption of Colonization on Woody Bark.</title>
        <authorList>
            <person name="Yin Z."/>
            <person name="Liu H."/>
            <person name="Gao X."/>
            <person name="Li Z."/>
            <person name="Song N."/>
            <person name="Ke X."/>
            <person name="Dai Q."/>
            <person name="Wu Y."/>
            <person name="Sun Y."/>
            <person name="Xu J.-R."/>
            <person name="Kang Z.K."/>
            <person name="Wang L."/>
            <person name="Huang L."/>
        </authorList>
    </citation>
    <scope>NUCLEOTIDE SEQUENCE [LARGE SCALE GENOMIC DNA]</scope>
    <source>
        <strain evidence="4">SXYL134</strain>
    </source>
</reference>
<keyword evidence="2" id="KW-0732">Signal</keyword>
<evidence type="ECO:0000313" key="3">
    <source>
        <dbReference type="EMBL" id="KUI59576.1"/>
    </source>
</evidence>
<keyword evidence="4" id="KW-1185">Reference proteome</keyword>
<organism evidence="3 4">
    <name type="scientific">Cytospora mali</name>
    <name type="common">Apple Valsa canker fungus</name>
    <name type="synonym">Valsa mali</name>
    <dbReference type="NCBI Taxonomy" id="578113"/>
    <lineage>
        <taxon>Eukaryota</taxon>
        <taxon>Fungi</taxon>
        <taxon>Dikarya</taxon>
        <taxon>Ascomycota</taxon>
        <taxon>Pezizomycotina</taxon>
        <taxon>Sordariomycetes</taxon>
        <taxon>Sordariomycetidae</taxon>
        <taxon>Diaporthales</taxon>
        <taxon>Cytosporaceae</taxon>
        <taxon>Cytospora</taxon>
    </lineage>
</organism>